<reference evidence="8" key="1">
    <citation type="submission" date="2022-12" db="EMBL/GenBank/DDBJ databases">
        <title>Draft genome assemblies for two species of Escallonia (Escalloniales).</title>
        <authorList>
            <person name="Chanderbali A."/>
            <person name="Dervinis C."/>
            <person name="Anghel I."/>
            <person name="Soltis D."/>
            <person name="Soltis P."/>
            <person name="Zapata F."/>
        </authorList>
    </citation>
    <scope>NUCLEOTIDE SEQUENCE</scope>
    <source>
        <strain evidence="8">UCBG64.0493</strain>
        <tissue evidence="8">Leaf</tissue>
    </source>
</reference>
<gene>
    <name evidence="8" type="ORF">RJ639_047742</name>
</gene>
<dbReference type="GO" id="GO:0051723">
    <property type="term" value="F:protein methylesterase activity"/>
    <property type="evidence" value="ECO:0007669"/>
    <property type="project" value="UniProtKB-EC"/>
</dbReference>
<comment type="similarity">
    <text evidence="1">Belongs to the AB hydrolase superfamily.</text>
</comment>
<protein>
    <recommendedName>
        <fullName evidence="2">protein phosphatase methylesterase-1</fullName>
        <ecNumber evidence="2">3.1.1.89</ecNumber>
    </recommendedName>
</protein>
<evidence type="ECO:0000259" key="7">
    <source>
        <dbReference type="Pfam" id="PF12697"/>
    </source>
</evidence>
<evidence type="ECO:0000256" key="2">
    <source>
        <dbReference type="ARBA" id="ARBA00013111"/>
    </source>
</evidence>
<sequence>MESSSLPSLPEEDHADNDNNNNNDVPSPSPSSSAFSSIPHRPPSTLASSNKYSPLNWSDYYDREDDVCIPNSDDVGDHFLSPLALPAYMKVFHVYMAGTEGPVVFCLHGGGFSGLSFALSAKIIKEKARVVAMDLRGHGKSSTENELDLSTETLCSDVLAVLKTMYGDSPPAIVLVGHSMGGSVAVHVAAKKALPSLAGLVVVDVVEGTAMASLIHMQKILSNRMQYFPTIEKAVNDAFVLHLLLSAILVINADYEDCEVMTKESLMNKTKVDPSRVDEDGPQETRADPSGILEDGRVLIISFFLLSSFLMRKLHELLEEAWLQEFSSFI</sequence>
<evidence type="ECO:0000256" key="3">
    <source>
        <dbReference type="ARBA" id="ARBA00022487"/>
    </source>
</evidence>
<evidence type="ECO:0000256" key="6">
    <source>
        <dbReference type="SAM" id="MobiDB-lite"/>
    </source>
</evidence>
<proteinExistence type="inferred from homology"/>
<evidence type="ECO:0000313" key="9">
    <source>
        <dbReference type="Proteomes" id="UP001188597"/>
    </source>
</evidence>
<accession>A0AA88W447</accession>
<dbReference type="AlphaFoldDB" id="A0AA88W447"/>
<feature type="region of interest" description="Disordered" evidence="6">
    <location>
        <begin position="269"/>
        <end position="289"/>
    </location>
</feature>
<evidence type="ECO:0000256" key="1">
    <source>
        <dbReference type="ARBA" id="ARBA00008645"/>
    </source>
</evidence>
<dbReference type="EMBL" id="JAVXUP010000795">
    <property type="protein sequence ID" value="KAK3020786.1"/>
    <property type="molecule type" value="Genomic_DNA"/>
</dbReference>
<feature type="compositionally biased region" description="Low complexity" evidence="6">
    <location>
        <begin position="18"/>
        <end position="37"/>
    </location>
</feature>
<dbReference type="SUPFAM" id="SSF53474">
    <property type="entry name" value="alpha/beta-Hydrolases"/>
    <property type="match status" value="1"/>
</dbReference>
<keyword evidence="3" id="KW-0719">Serine esterase</keyword>
<dbReference type="PRINTS" id="PR00111">
    <property type="entry name" value="ABHYDROLASE"/>
</dbReference>
<feature type="compositionally biased region" description="Basic and acidic residues" evidence="6">
    <location>
        <begin position="270"/>
        <end position="287"/>
    </location>
</feature>
<dbReference type="Proteomes" id="UP001188597">
    <property type="component" value="Unassembled WGS sequence"/>
</dbReference>
<dbReference type="Pfam" id="PF12697">
    <property type="entry name" value="Abhydrolase_6"/>
    <property type="match status" value="1"/>
</dbReference>
<dbReference type="InterPro" id="IPR016812">
    <property type="entry name" value="PPase_methylesterase_euk"/>
</dbReference>
<comment type="catalytic activity">
    <reaction evidence="5">
        <text>[phosphatase 2A protein]-C-terminal L-leucine methyl ester + H2O = [phosphatase 2A protein]-C-terminal L-leucine + methanol + H(+)</text>
        <dbReference type="Rhea" id="RHEA:48548"/>
        <dbReference type="Rhea" id="RHEA-COMP:12134"/>
        <dbReference type="Rhea" id="RHEA-COMP:12135"/>
        <dbReference type="ChEBI" id="CHEBI:15377"/>
        <dbReference type="ChEBI" id="CHEBI:15378"/>
        <dbReference type="ChEBI" id="CHEBI:17790"/>
        <dbReference type="ChEBI" id="CHEBI:90516"/>
        <dbReference type="ChEBI" id="CHEBI:90517"/>
        <dbReference type="EC" id="3.1.1.89"/>
    </reaction>
</comment>
<name>A0AA88W447_9ASTE</name>
<feature type="domain" description="AB hydrolase-1" evidence="7">
    <location>
        <begin position="104"/>
        <end position="221"/>
    </location>
</feature>
<dbReference type="InterPro" id="IPR000073">
    <property type="entry name" value="AB_hydrolase_1"/>
</dbReference>
<comment type="caution">
    <text evidence="8">The sequence shown here is derived from an EMBL/GenBank/DDBJ whole genome shotgun (WGS) entry which is preliminary data.</text>
</comment>
<keyword evidence="9" id="KW-1185">Reference proteome</keyword>
<evidence type="ECO:0000256" key="4">
    <source>
        <dbReference type="ARBA" id="ARBA00022801"/>
    </source>
</evidence>
<feature type="region of interest" description="Disordered" evidence="6">
    <location>
        <begin position="1"/>
        <end position="49"/>
    </location>
</feature>
<dbReference type="PANTHER" id="PTHR14189:SF0">
    <property type="entry name" value="PROTEIN PHOSPHATASE METHYLESTERASE 1"/>
    <property type="match status" value="1"/>
</dbReference>
<evidence type="ECO:0000313" key="8">
    <source>
        <dbReference type="EMBL" id="KAK3020786.1"/>
    </source>
</evidence>
<organism evidence="8 9">
    <name type="scientific">Escallonia herrerae</name>
    <dbReference type="NCBI Taxonomy" id="1293975"/>
    <lineage>
        <taxon>Eukaryota</taxon>
        <taxon>Viridiplantae</taxon>
        <taxon>Streptophyta</taxon>
        <taxon>Embryophyta</taxon>
        <taxon>Tracheophyta</taxon>
        <taxon>Spermatophyta</taxon>
        <taxon>Magnoliopsida</taxon>
        <taxon>eudicotyledons</taxon>
        <taxon>Gunneridae</taxon>
        <taxon>Pentapetalae</taxon>
        <taxon>asterids</taxon>
        <taxon>campanulids</taxon>
        <taxon>Escalloniales</taxon>
        <taxon>Escalloniaceae</taxon>
        <taxon>Escallonia</taxon>
    </lineage>
</organism>
<evidence type="ECO:0000256" key="5">
    <source>
        <dbReference type="ARBA" id="ARBA00049203"/>
    </source>
</evidence>
<dbReference type="Gene3D" id="3.40.50.1820">
    <property type="entry name" value="alpha/beta hydrolase"/>
    <property type="match status" value="1"/>
</dbReference>
<keyword evidence="4" id="KW-0378">Hydrolase</keyword>
<dbReference type="EC" id="3.1.1.89" evidence="2"/>
<dbReference type="PANTHER" id="PTHR14189">
    <property type="entry name" value="PROTEIN PHOSPHATASE METHYLESTERASE-1 RELATED"/>
    <property type="match status" value="1"/>
</dbReference>
<dbReference type="InterPro" id="IPR029058">
    <property type="entry name" value="AB_hydrolase_fold"/>
</dbReference>